<gene>
    <name evidence="1" type="ORF">QR680_011079</name>
</gene>
<keyword evidence="2" id="KW-1185">Reference proteome</keyword>
<proteinExistence type="predicted"/>
<dbReference type="EMBL" id="JAUCMV010000001">
    <property type="protein sequence ID" value="KAK0428909.1"/>
    <property type="molecule type" value="Genomic_DNA"/>
</dbReference>
<dbReference type="Proteomes" id="UP001175271">
    <property type="component" value="Unassembled WGS sequence"/>
</dbReference>
<name>A0AA39ISI9_9BILA</name>
<protein>
    <submittedName>
        <fullName evidence="1">Uncharacterized protein</fullName>
    </submittedName>
</protein>
<accession>A0AA39ISI9</accession>
<dbReference type="AlphaFoldDB" id="A0AA39ISI9"/>
<sequence length="175" mass="19877">MVDNARQLFRNIRARLSRSGAPVFEEQSGLLRQRIEQPAAVVTREEQAEDDAADSNPEQKICCHCALERIADEIEQKPATWIAIEGGQLVERPMECPVKCPTAPTKEESESSLISKLEQDMKRTYRKMRDSRIANKKSKWTSIADSECKKADETITKVNDLQKTIDELSEKLRTA</sequence>
<comment type="caution">
    <text evidence="1">The sequence shown here is derived from an EMBL/GenBank/DDBJ whole genome shotgun (WGS) entry which is preliminary data.</text>
</comment>
<reference evidence="1" key="1">
    <citation type="submission" date="2023-06" db="EMBL/GenBank/DDBJ databases">
        <title>Genomic analysis of the entomopathogenic nematode Steinernema hermaphroditum.</title>
        <authorList>
            <person name="Schwarz E.M."/>
            <person name="Heppert J.K."/>
            <person name="Baniya A."/>
            <person name="Schwartz H.T."/>
            <person name="Tan C.-H."/>
            <person name="Antoshechkin I."/>
            <person name="Sternberg P.W."/>
            <person name="Goodrich-Blair H."/>
            <person name="Dillman A.R."/>
        </authorList>
    </citation>
    <scope>NUCLEOTIDE SEQUENCE</scope>
    <source>
        <strain evidence="1">PS9179</strain>
        <tissue evidence="1">Whole animal</tissue>
    </source>
</reference>
<evidence type="ECO:0000313" key="1">
    <source>
        <dbReference type="EMBL" id="KAK0428909.1"/>
    </source>
</evidence>
<evidence type="ECO:0000313" key="2">
    <source>
        <dbReference type="Proteomes" id="UP001175271"/>
    </source>
</evidence>
<organism evidence="1 2">
    <name type="scientific">Steinernema hermaphroditum</name>
    <dbReference type="NCBI Taxonomy" id="289476"/>
    <lineage>
        <taxon>Eukaryota</taxon>
        <taxon>Metazoa</taxon>
        <taxon>Ecdysozoa</taxon>
        <taxon>Nematoda</taxon>
        <taxon>Chromadorea</taxon>
        <taxon>Rhabditida</taxon>
        <taxon>Tylenchina</taxon>
        <taxon>Panagrolaimomorpha</taxon>
        <taxon>Strongyloidoidea</taxon>
        <taxon>Steinernematidae</taxon>
        <taxon>Steinernema</taxon>
    </lineage>
</organism>